<keyword evidence="1" id="KW-1133">Transmembrane helix</keyword>
<dbReference type="EMBL" id="JAEUBG010003218">
    <property type="protein sequence ID" value="KAH3683148.1"/>
    <property type="molecule type" value="Genomic_DNA"/>
</dbReference>
<dbReference type="Proteomes" id="UP000774326">
    <property type="component" value="Unassembled WGS sequence"/>
</dbReference>
<sequence>MRRRIVSGRPWIGGSMLGRSSLDGFQTVYISLLEVPRAVTEFPGRQVMGVVVVASLGAVVVANFVEAIHVQLADKRGDVGVLEVLWKSLAKLFAWSNEEGIVVLGPPDQMLEIVVLQHIVKLVDENCVKPLGV</sequence>
<accession>A0A9P8TKQ0</accession>
<keyword evidence="3" id="KW-1185">Reference proteome</keyword>
<organism evidence="2 3">
    <name type="scientific">Wickerhamomyces pijperi</name>
    <name type="common">Yeast</name>
    <name type="synonym">Pichia pijperi</name>
    <dbReference type="NCBI Taxonomy" id="599730"/>
    <lineage>
        <taxon>Eukaryota</taxon>
        <taxon>Fungi</taxon>
        <taxon>Dikarya</taxon>
        <taxon>Ascomycota</taxon>
        <taxon>Saccharomycotina</taxon>
        <taxon>Saccharomycetes</taxon>
        <taxon>Phaffomycetales</taxon>
        <taxon>Wickerhamomycetaceae</taxon>
        <taxon>Wickerhamomyces</taxon>
    </lineage>
</organism>
<reference evidence="2" key="1">
    <citation type="journal article" date="2021" name="Open Biol.">
        <title>Shared evolutionary footprints suggest mitochondrial oxidative damage underlies multiple complex I losses in fungi.</title>
        <authorList>
            <person name="Schikora-Tamarit M.A."/>
            <person name="Marcet-Houben M."/>
            <person name="Nosek J."/>
            <person name="Gabaldon T."/>
        </authorList>
    </citation>
    <scope>NUCLEOTIDE SEQUENCE</scope>
    <source>
        <strain evidence="2">CBS2887</strain>
    </source>
</reference>
<protein>
    <submittedName>
        <fullName evidence="2">Uncharacterized protein</fullName>
    </submittedName>
</protein>
<dbReference type="AlphaFoldDB" id="A0A9P8TKQ0"/>
<gene>
    <name evidence="2" type="ORF">WICPIJ_005891</name>
</gene>
<feature type="transmembrane region" description="Helical" evidence="1">
    <location>
        <begin position="47"/>
        <end position="65"/>
    </location>
</feature>
<reference evidence="2" key="2">
    <citation type="submission" date="2021-01" db="EMBL/GenBank/DDBJ databases">
        <authorList>
            <person name="Schikora-Tamarit M.A."/>
        </authorList>
    </citation>
    <scope>NUCLEOTIDE SEQUENCE</scope>
    <source>
        <strain evidence="2">CBS2887</strain>
    </source>
</reference>
<proteinExistence type="predicted"/>
<name>A0A9P8TKQ0_WICPI</name>
<evidence type="ECO:0000256" key="1">
    <source>
        <dbReference type="SAM" id="Phobius"/>
    </source>
</evidence>
<keyword evidence="1" id="KW-0812">Transmembrane</keyword>
<evidence type="ECO:0000313" key="2">
    <source>
        <dbReference type="EMBL" id="KAH3683148.1"/>
    </source>
</evidence>
<keyword evidence="1" id="KW-0472">Membrane</keyword>
<evidence type="ECO:0000313" key="3">
    <source>
        <dbReference type="Proteomes" id="UP000774326"/>
    </source>
</evidence>
<comment type="caution">
    <text evidence="2">The sequence shown here is derived from an EMBL/GenBank/DDBJ whole genome shotgun (WGS) entry which is preliminary data.</text>
</comment>